<sequence>MGSTRLHAATPAEEVRTWQSLAQTCSQSLFVVSDLSVYLTAVQTLTSVEFLVFLAEELICASGKRGQAPLDHHGMVNESHSDGNVLWLEIGLILFVSVIPPTGGLREQLAVADDAVLRRRID</sequence>
<name>A0A8H4PLX6_9HYPO</name>
<accession>A0A8H4PLX6</accession>
<dbReference type="Proteomes" id="UP000557566">
    <property type="component" value="Unassembled WGS sequence"/>
</dbReference>
<gene>
    <name evidence="1" type="ORF">G6O67_005894</name>
</gene>
<protein>
    <submittedName>
        <fullName evidence="1">Uncharacterized protein</fullName>
    </submittedName>
</protein>
<evidence type="ECO:0000313" key="1">
    <source>
        <dbReference type="EMBL" id="KAF4507232.1"/>
    </source>
</evidence>
<proteinExistence type="predicted"/>
<comment type="caution">
    <text evidence="1">The sequence shown here is derived from an EMBL/GenBank/DDBJ whole genome shotgun (WGS) entry which is preliminary data.</text>
</comment>
<dbReference type="AlphaFoldDB" id="A0A8H4PLX6"/>
<dbReference type="EMBL" id="JAAVMX010000006">
    <property type="protein sequence ID" value="KAF4507232.1"/>
    <property type="molecule type" value="Genomic_DNA"/>
</dbReference>
<keyword evidence="2" id="KW-1185">Reference proteome</keyword>
<reference evidence="1 2" key="1">
    <citation type="journal article" date="2020" name="Genome Biol. Evol.">
        <title>A new high-quality draft genome assembly of the Chinese cordyceps Ophiocordyceps sinensis.</title>
        <authorList>
            <person name="Shu R."/>
            <person name="Zhang J."/>
            <person name="Meng Q."/>
            <person name="Zhang H."/>
            <person name="Zhou G."/>
            <person name="Li M."/>
            <person name="Wu P."/>
            <person name="Zhao Y."/>
            <person name="Chen C."/>
            <person name="Qin Q."/>
        </authorList>
    </citation>
    <scope>NUCLEOTIDE SEQUENCE [LARGE SCALE GENOMIC DNA]</scope>
    <source>
        <strain evidence="1 2">IOZ07</strain>
    </source>
</reference>
<organism evidence="1 2">
    <name type="scientific">Ophiocordyceps sinensis</name>
    <dbReference type="NCBI Taxonomy" id="72228"/>
    <lineage>
        <taxon>Eukaryota</taxon>
        <taxon>Fungi</taxon>
        <taxon>Dikarya</taxon>
        <taxon>Ascomycota</taxon>
        <taxon>Pezizomycotina</taxon>
        <taxon>Sordariomycetes</taxon>
        <taxon>Hypocreomycetidae</taxon>
        <taxon>Hypocreales</taxon>
        <taxon>Ophiocordycipitaceae</taxon>
        <taxon>Ophiocordyceps</taxon>
    </lineage>
</organism>
<evidence type="ECO:0000313" key="2">
    <source>
        <dbReference type="Proteomes" id="UP000557566"/>
    </source>
</evidence>